<dbReference type="Proteomes" id="UP000247763">
    <property type="component" value="Chromosome"/>
</dbReference>
<dbReference type="EMBL" id="CP029479">
    <property type="protein sequence ID" value="AWM76814.1"/>
    <property type="molecule type" value="Genomic_DNA"/>
</dbReference>
<protein>
    <submittedName>
        <fullName evidence="4">Alkaline phosphatase</fullName>
    </submittedName>
</protein>
<feature type="signal peptide" evidence="1">
    <location>
        <begin position="1"/>
        <end position="32"/>
    </location>
</feature>
<dbReference type="InterPro" id="IPR006311">
    <property type="entry name" value="TAT_signal"/>
</dbReference>
<feature type="domain" description="Phospholipase D N-terminal" evidence="3">
    <location>
        <begin position="40"/>
        <end position="126"/>
    </location>
</feature>
<dbReference type="InterPro" id="IPR038607">
    <property type="entry name" value="PhoD-like_sf"/>
</dbReference>
<evidence type="ECO:0000259" key="2">
    <source>
        <dbReference type="Pfam" id="PF09423"/>
    </source>
</evidence>
<keyword evidence="5" id="KW-1185">Reference proteome</keyword>
<dbReference type="PROSITE" id="PS51318">
    <property type="entry name" value="TAT"/>
    <property type="match status" value="1"/>
</dbReference>
<evidence type="ECO:0000259" key="3">
    <source>
        <dbReference type="Pfam" id="PF16655"/>
    </source>
</evidence>
<dbReference type="Gene3D" id="3.60.21.70">
    <property type="entry name" value="PhoD-like phosphatase"/>
    <property type="match status" value="1"/>
</dbReference>
<feature type="domain" description="PhoD-like phosphatase metallophosphatase" evidence="2">
    <location>
        <begin position="137"/>
        <end position="514"/>
    </location>
</feature>
<dbReference type="SUPFAM" id="SSF56300">
    <property type="entry name" value="Metallo-dependent phosphatases"/>
    <property type="match status" value="1"/>
</dbReference>
<accession>A0A2Z3I036</accession>
<dbReference type="InterPro" id="IPR052900">
    <property type="entry name" value="Phospholipid_Metab_Enz"/>
</dbReference>
<dbReference type="KEGG" id="phb:HYN04_02975"/>
<evidence type="ECO:0000313" key="5">
    <source>
        <dbReference type="Proteomes" id="UP000247763"/>
    </source>
</evidence>
<proteinExistence type="predicted"/>
<dbReference type="Pfam" id="PF09423">
    <property type="entry name" value="PhoD"/>
    <property type="match status" value="1"/>
</dbReference>
<reference evidence="5" key="1">
    <citation type="submission" date="2018-05" db="EMBL/GenBank/DDBJ databases">
        <title>Genome sequencing of Phenylobacterium sp. HYN0004.</title>
        <authorList>
            <person name="Yi H."/>
            <person name="Baek C."/>
        </authorList>
    </citation>
    <scope>NUCLEOTIDE SEQUENCE [LARGE SCALE GENOMIC DNA]</scope>
    <source>
        <strain evidence="5">HYN0004</strain>
    </source>
</reference>
<keyword evidence="1" id="KW-0732">Signal</keyword>
<organism evidence="4 5">
    <name type="scientific">Phenylobacterium parvum</name>
    <dbReference type="NCBI Taxonomy" id="2201350"/>
    <lineage>
        <taxon>Bacteria</taxon>
        <taxon>Pseudomonadati</taxon>
        <taxon>Pseudomonadota</taxon>
        <taxon>Alphaproteobacteria</taxon>
        <taxon>Caulobacterales</taxon>
        <taxon>Caulobacteraceae</taxon>
        <taxon>Phenylobacterium</taxon>
    </lineage>
</organism>
<evidence type="ECO:0000256" key="1">
    <source>
        <dbReference type="SAM" id="SignalP"/>
    </source>
</evidence>
<dbReference type="RefSeq" id="WP_110449383.1">
    <property type="nucleotide sequence ID" value="NZ_CP029479.1"/>
</dbReference>
<dbReference type="InterPro" id="IPR029052">
    <property type="entry name" value="Metallo-depent_PP-like"/>
</dbReference>
<evidence type="ECO:0000313" key="4">
    <source>
        <dbReference type="EMBL" id="AWM76814.1"/>
    </source>
</evidence>
<dbReference type="Gene3D" id="2.60.40.380">
    <property type="entry name" value="Purple acid phosphatase-like, N-terminal"/>
    <property type="match status" value="1"/>
</dbReference>
<dbReference type="CDD" id="cd07389">
    <property type="entry name" value="MPP_PhoD"/>
    <property type="match status" value="1"/>
</dbReference>
<gene>
    <name evidence="4" type="ORF">HYN04_02975</name>
</gene>
<feature type="chain" id="PRO_5016432351" evidence="1">
    <location>
        <begin position="33"/>
        <end position="553"/>
    </location>
</feature>
<sequence>MSPIPPTRRHALAGLSASAVVLASLTPAGAQASPPEIFRHGVASGDPDATSIVLWTRVTASGPVEVEWELADDPAFTRPVQGGRVIAGPERDFTVKVLASGLTPGRQYHYRFRALGEASPAGRTLTLPTGRLDRLGLALVSCSNYAFGFFNAYAAIARDAAVDLVLHTGDYIYEYAGDGWGSEAAQRIGRVHEPSREILTLSDYRIRHAQYKTDAGSRAMLAAKPLLCCWDDHESANNPWTGGAENHQPETEGDWGARRDAALQAYYEWMPIRDPAPGRTRAQFWRTYVFGDLATLCTLETRHTARAQQIDYADWRDQVKSRQDAETLERETIGAPGRRLIGPDQEAGLAAAWRASIASGQPWRLVGNPMPIARTRVPDVASLGLVAGARGPAAEVLAWKGRWNLPFYPDTWDGYSWARERFYDSARDAGATDLVFLTGDSHSFWANQLADGQGRAAGVEIGTSGVTSPGDFIESGFGPKASARLDKAFADHNPEVLWTDGLHQGYVRVELGRSGGRAIFLSTPDLARPGHRAEVLGTWRIDRGPSGLRLSPA</sequence>
<dbReference type="PANTHER" id="PTHR43606:SF2">
    <property type="entry name" value="ALKALINE PHOSPHATASE FAMILY PROTEIN (AFU_ORTHOLOGUE AFUA_5G03860)"/>
    <property type="match status" value="1"/>
</dbReference>
<dbReference type="OrthoDB" id="327733at2"/>
<dbReference type="PANTHER" id="PTHR43606">
    <property type="entry name" value="PHOSPHATASE, PUTATIVE (AFU_ORTHOLOGUE AFUA_6G08710)-RELATED"/>
    <property type="match status" value="1"/>
</dbReference>
<dbReference type="AlphaFoldDB" id="A0A2Z3I036"/>
<dbReference type="InterPro" id="IPR018946">
    <property type="entry name" value="PhoD-like_MPP"/>
</dbReference>
<dbReference type="Pfam" id="PF16655">
    <property type="entry name" value="PhoD_N"/>
    <property type="match status" value="1"/>
</dbReference>
<dbReference type="InterPro" id="IPR032093">
    <property type="entry name" value="PhoD_N"/>
</dbReference>
<name>A0A2Z3I036_9CAUL</name>